<dbReference type="InterPro" id="IPR036390">
    <property type="entry name" value="WH_DNA-bd_sf"/>
</dbReference>
<comment type="caution">
    <text evidence="5">The sequence shown here is derived from an EMBL/GenBank/DDBJ whole genome shotgun (WGS) entry which is preliminary data.</text>
</comment>
<dbReference type="OrthoDB" id="5296437at2"/>
<protein>
    <submittedName>
        <fullName evidence="5">Transcriptional regulator LldR</fullName>
    </submittedName>
</protein>
<dbReference type="CDD" id="cd07377">
    <property type="entry name" value="WHTH_GntR"/>
    <property type="match status" value="1"/>
</dbReference>
<dbReference type="SMART" id="SM00345">
    <property type="entry name" value="HTH_GNTR"/>
    <property type="match status" value="1"/>
</dbReference>
<dbReference type="Gene3D" id="1.10.10.10">
    <property type="entry name" value="Winged helix-like DNA-binding domain superfamily/Winged helix DNA-binding domain"/>
    <property type="match status" value="1"/>
</dbReference>
<dbReference type="Pfam" id="PF00392">
    <property type="entry name" value="GntR"/>
    <property type="match status" value="1"/>
</dbReference>
<evidence type="ECO:0000313" key="6">
    <source>
        <dbReference type="Proteomes" id="UP000306236"/>
    </source>
</evidence>
<dbReference type="SMART" id="SM00895">
    <property type="entry name" value="FCD"/>
    <property type="match status" value="1"/>
</dbReference>
<proteinExistence type="predicted"/>
<keyword evidence="3" id="KW-0804">Transcription</keyword>
<dbReference type="AlphaFoldDB" id="A0A4V3YWI5"/>
<dbReference type="GO" id="GO:0003677">
    <property type="term" value="F:DNA binding"/>
    <property type="evidence" value="ECO:0007669"/>
    <property type="project" value="UniProtKB-KW"/>
</dbReference>
<dbReference type="InterPro" id="IPR000524">
    <property type="entry name" value="Tscrpt_reg_HTH_GntR"/>
</dbReference>
<dbReference type="InterPro" id="IPR036388">
    <property type="entry name" value="WH-like_DNA-bd_sf"/>
</dbReference>
<dbReference type="PANTHER" id="PTHR43537">
    <property type="entry name" value="TRANSCRIPTIONAL REGULATOR, GNTR FAMILY"/>
    <property type="match status" value="1"/>
</dbReference>
<evidence type="ECO:0000313" key="5">
    <source>
        <dbReference type="EMBL" id="THJ31232.1"/>
    </source>
</evidence>
<evidence type="ECO:0000259" key="4">
    <source>
        <dbReference type="PROSITE" id="PS50949"/>
    </source>
</evidence>
<dbReference type="SUPFAM" id="SSF48008">
    <property type="entry name" value="GntR ligand-binding domain-like"/>
    <property type="match status" value="1"/>
</dbReference>
<feature type="domain" description="HTH gntR-type" evidence="4">
    <location>
        <begin position="1"/>
        <end position="69"/>
    </location>
</feature>
<keyword evidence="1" id="KW-0805">Transcription regulation</keyword>
<evidence type="ECO:0000256" key="3">
    <source>
        <dbReference type="ARBA" id="ARBA00023163"/>
    </source>
</evidence>
<organism evidence="5 6">
    <name type="scientific">Lampropedia aestuarii</name>
    <dbReference type="NCBI Taxonomy" id="2562762"/>
    <lineage>
        <taxon>Bacteria</taxon>
        <taxon>Pseudomonadati</taxon>
        <taxon>Pseudomonadota</taxon>
        <taxon>Betaproteobacteria</taxon>
        <taxon>Burkholderiales</taxon>
        <taxon>Comamonadaceae</taxon>
        <taxon>Lampropedia</taxon>
    </lineage>
</organism>
<dbReference type="GO" id="GO:0003700">
    <property type="term" value="F:DNA-binding transcription factor activity"/>
    <property type="evidence" value="ECO:0007669"/>
    <property type="project" value="InterPro"/>
</dbReference>
<evidence type="ECO:0000256" key="2">
    <source>
        <dbReference type="ARBA" id="ARBA00023125"/>
    </source>
</evidence>
<dbReference type="Pfam" id="PF07729">
    <property type="entry name" value="FCD"/>
    <property type="match status" value="1"/>
</dbReference>
<dbReference type="PANTHER" id="PTHR43537:SF18">
    <property type="entry name" value="L-LACTATE DEHYDROGENASE OPERON REGULATORY PROTEIN-RELATED"/>
    <property type="match status" value="1"/>
</dbReference>
<sequence>MRVAEQVAKRLQTFVHSGQWQPGCRIPAERQLAQELGVSRSSLREAVQQLVSQGLLVSRRGAGTYVQTQSPSFLLPDTFEPLAQLLSRDPDYSHDVLEARTALEASTAWHAALRATPSDKERICRAFDVMVQHQKKGDSALSAKADARFHLAIAEASHNVVLLRVMHSLFEVVLSTVAHNRRAMFTLAAQGSLEELTQQHYGLMQAILDGDAPRARAMIDEHLGYVRETLRRMQDDDARHARYARTPEQIKLPGSHIAGD</sequence>
<dbReference type="RefSeq" id="WP_136407652.1">
    <property type="nucleotide sequence ID" value="NZ_SSWX01000026.1"/>
</dbReference>
<gene>
    <name evidence="5" type="primary">lldR</name>
    <name evidence="5" type="ORF">E8K88_15805</name>
</gene>
<keyword evidence="6" id="KW-1185">Reference proteome</keyword>
<dbReference type="NCBIfam" id="NF007741">
    <property type="entry name" value="PRK10421.1"/>
    <property type="match status" value="1"/>
</dbReference>
<accession>A0A4V3YWI5</accession>
<dbReference type="PROSITE" id="PS50949">
    <property type="entry name" value="HTH_GNTR"/>
    <property type="match status" value="1"/>
</dbReference>
<dbReference type="EMBL" id="SSWX01000026">
    <property type="protein sequence ID" value="THJ31232.1"/>
    <property type="molecule type" value="Genomic_DNA"/>
</dbReference>
<dbReference type="SUPFAM" id="SSF46785">
    <property type="entry name" value="Winged helix' DNA-binding domain"/>
    <property type="match status" value="1"/>
</dbReference>
<dbReference type="PRINTS" id="PR00035">
    <property type="entry name" value="HTHGNTR"/>
</dbReference>
<reference evidence="5 6" key="1">
    <citation type="submission" date="2019-04" db="EMBL/GenBank/DDBJ databases">
        <title>Lampropedia sp YIM MLB12 draf genome.</title>
        <authorList>
            <person name="Wang Y.-X."/>
        </authorList>
    </citation>
    <scope>NUCLEOTIDE SEQUENCE [LARGE SCALE GENOMIC DNA]</scope>
    <source>
        <strain evidence="5 6">YIM MLB12</strain>
    </source>
</reference>
<dbReference type="Proteomes" id="UP000306236">
    <property type="component" value="Unassembled WGS sequence"/>
</dbReference>
<evidence type="ECO:0000256" key="1">
    <source>
        <dbReference type="ARBA" id="ARBA00023015"/>
    </source>
</evidence>
<dbReference type="InterPro" id="IPR011711">
    <property type="entry name" value="GntR_C"/>
</dbReference>
<dbReference type="InterPro" id="IPR008920">
    <property type="entry name" value="TF_FadR/GntR_C"/>
</dbReference>
<dbReference type="Gene3D" id="1.20.120.530">
    <property type="entry name" value="GntR ligand-binding domain-like"/>
    <property type="match status" value="1"/>
</dbReference>
<name>A0A4V3YWI5_9BURK</name>
<keyword evidence="2" id="KW-0238">DNA-binding</keyword>